<name>A0A5C6AZB7_9BACT</name>
<dbReference type="RefSeq" id="WP_146519913.1">
    <property type="nucleotide sequence ID" value="NZ_CP151726.1"/>
</dbReference>
<dbReference type="Proteomes" id="UP000320176">
    <property type="component" value="Unassembled WGS sequence"/>
</dbReference>
<keyword evidence="3" id="KW-0812">Transmembrane</keyword>
<evidence type="ECO:0000256" key="2">
    <source>
        <dbReference type="SAM" id="MobiDB-lite"/>
    </source>
</evidence>
<evidence type="ECO:0000313" key="5">
    <source>
        <dbReference type="Proteomes" id="UP000320176"/>
    </source>
</evidence>
<dbReference type="Gene3D" id="1.25.40.10">
    <property type="entry name" value="Tetratricopeptide repeat domain"/>
    <property type="match status" value="1"/>
</dbReference>
<dbReference type="InterPro" id="IPR011990">
    <property type="entry name" value="TPR-like_helical_dom_sf"/>
</dbReference>
<dbReference type="InterPro" id="IPR019734">
    <property type="entry name" value="TPR_rpt"/>
</dbReference>
<evidence type="ECO:0000256" key="1">
    <source>
        <dbReference type="PROSITE-ProRule" id="PRU00339"/>
    </source>
</evidence>
<keyword evidence="5" id="KW-1185">Reference proteome</keyword>
<dbReference type="PROSITE" id="PS50005">
    <property type="entry name" value="TPR"/>
    <property type="match status" value="1"/>
</dbReference>
<feature type="compositionally biased region" description="Low complexity" evidence="2">
    <location>
        <begin position="44"/>
        <end position="58"/>
    </location>
</feature>
<keyword evidence="3" id="KW-1133">Transmembrane helix</keyword>
<evidence type="ECO:0000313" key="4">
    <source>
        <dbReference type="EMBL" id="TWU04499.1"/>
    </source>
</evidence>
<feature type="repeat" description="TPR" evidence="1">
    <location>
        <begin position="389"/>
        <end position="422"/>
    </location>
</feature>
<evidence type="ECO:0000256" key="3">
    <source>
        <dbReference type="SAM" id="Phobius"/>
    </source>
</evidence>
<dbReference type="SUPFAM" id="SSF48452">
    <property type="entry name" value="TPR-like"/>
    <property type="match status" value="1"/>
</dbReference>
<feature type="transmembrane region" description="Helical" evidence="3">
    <location>
        <begin position="84"/>
        <end position="106"/>
    </location>
</feature>
<dbReference type="EMBL" id="SJPN01000003">
    <property type="protein sequence ID" value="TWU04499.1"/>
    <property type="molecule type" value="Genomic_DNA"/>
</dbReference>
<dbReference type="OrthoDB" id="259168at2"/>
<protein>
    <submittedName>
        <fullName evidence="4">Uncharacterized protein</fullName>
    </submittedName>
</protein>
<comment type="caution">
    <text evidence="4">The sequence shown here is derived from an EMBL/GenBank/DDBJ whole genome shotgun (WGS) entry which is preliminary data.</text>
</comment>
<reference evidence="4 5" key="1">
    <citation type="submission" date="2019-02" db="EMBL/GenBank/DDBJ databases">
        <title>Deep-cultivation of Planctomycetes and their phenomic and genomic characterization uncovers novel biology.</title>
        <authorList>
            <person name="Wiegand S."/>
            <person name="Jogler M."/>
            <person name="Boedeker C."/>
            <person name="Pinto D."/>
            <person name="Vollmers J."/>
            <person name="Rivas-Marin E."/>
            <person name="Kohn T."/>
            <person name="Peeters S.H."/>
            <person name="Heuer A."/>
            <person name="Rast P."/>
            <person name="Oberbeckmann S."/>
            <person name="Bunk B."/>
            <person name="Jeske O."/>
            <person name="Meyerdierks A."/>
            <person name="Storesund J.E."/>
            <person name="Kallscheuer N."/>
            <person name="Luecker S."/>
            <person name="Lage O.M."/>
            <person name="Pohl T."/>
            <person name="Merkel B.J."/>
            <person name="Hornburger P."/>
            <person name="Mueller R.-W."/>
            <person name="Bruemmer F."/>
            <person name="Labrenz M."/>
            <person name="Spormann A.M."/>
            <person name="Op Den Camp H."/>
            <person name="Overmann J."/>
            <person name="Amann R."/>
            <person name="Jetten M.S.M."/>
            <person name="Mascher T."/>
            <person name="Medema M.H."/>
            <person name="Devos D.P."/>
            <person name="Kaster A.-K."/>
            <person name="Ovreas L."/>
            <person name="Rohde M."/>
            <person name="Galperin M.Y."/>
            <person name="Jogler C."/>
        </authorList>
    </citation>
    <scope>NUCLEOTIDE SEQUENCE [LARGE SCALE GENOMIC DNA]</scope>
    <source>
        <strain evidence="4 5">Pla52n</strain>
    </source>
</reference>
<sequence>MPQIVRCSCGQQLQVEVPPQGVRVRCPSCSAELSLSGQPTAPVSQPVVPFSPASAPPSTGSNPFGTAAAPHRPTAPKNASPVKILAIVVASMAALLLLACGGVFALQSFNGGGQAVALEESDKPVTKAEVEKVSAEIESGLQSGAIAIVESHIDWERMIAESIANLDLNAGFKSQFGKGLLQGIQTRGWAGPVHQATSGNVKLLRVRDKERGPVALLRIEPTGAGVGYFEIAYFRDTDDKVKVADIYNFATGEWLTETLYRMSLPLVAEQNKSILEKLNGNESLLVKHLSDLERIRMLGQTNPDAALRSFRTLPPSVQQDKSFMILRITIATQAEDDSEYDSALKDFMRLFPNDPAAALFSIDYYALQGELDKSIAAIDKLNEMVGGDAALLVLRASVHSVSGDTQAAKEDLNKAIEMEPEHKGAQEMLRQL</sequence>
<keyword evidence="3" id="KW-0472">Membrane</keyword>
<dbReference type="AlphaFoldDB" id="A0A5C6AZB7"/>
<accession>A0A5C6AZB7</accession>
<proteinExistence type="predicted"/>
<feature type="region of interest" description="Disordered" evidence="2">
    <location>
        <begin position="44"/>
        <end position="77"/>
    </location>
</feature>
<keyword evidence="1" id="KW-0802">TPR repeat</keyword>
<organism evidence="4 5">
    <name type="scientific">Stieleria varia</name>
    <dbReference type="NCBI Taxonomy" id="2528005"/>
    <lineage>
        <taxon>Bacteria</taxon>
        <taxon>Pseudomonadati</taxon>
        <taxon>Planctomycetota</taxon>
        <taxon>Planctomycetia</taxon>
        <taxon>Pirellulales</taxon>
        <taxon>Pirellulaceae</taxon>
        <taxon>Stieleria</taxon>
    </lineage>
</organism>
<gene>
    <name evidence="4" type="ORF">Pla52n_25400</name>
</gene>